<feature type="transmembrane region" description="Helical" evidence="5">
    <location>
        <begin position="21"/>
        <end position="41"/>
    </location>
</feature>
<accession>A0AAW2QA68</accession>
<feature type="transmembrane region" description="Helical" evidence="5">
    <location>
        <begin position="53"/>
        <end position="77"/>
    </location>
</feature>
<evidence type="ECO:0000256" key="3">
    <source>
        <dbReference type="ARBA" id="ARBA00022989"/>
    </source>
</evidence>
<dbReference type="GO" id="GO:0016020">
    <property type="term" value="C:membrane"/>
    <property type="evidence" value="ECO:0007669"/>
    <property type="project" value="UniProtKB-SubCell"/>
</dbReference>
<dbReference type="PANTHER" id="PTHR21576:SF22">
    <property type="entry name" value="F25A4.25 PROTEIN"/>
    <property type="match status" value="1"/>
</dbReference>
<keyword evidence="2 5" id="KW-0812">Transmembrane</keyword>
<keyword evidence="3 5" id="KW-1133">Transmembrane helix</keyword>
<proteinExistence type="predicted"/>
<dbReference type="EMBL" id="JACGWK010000003">
    <property type="protein sequence ID" value="KAL0364641.1"/>
    <property type="molecule type" value="Genomic_DNA"/>
</dbReference>
<evidence type="ECO:0000256" key="1">
    <source>
        <dbReference type="ARBA" id="ARBA00004141"/>
    </source>
</evidence>
<reference evidence="6" key="1">
    <citation type="submission" date="2020-06" db="EMBL/GenBank/DDBJ databases">
        <authorList>
            <person name="Li T."/>
            <person name="Hu X."/>
            <person name="Zhang T."/>
            <person name="Song X."/>
            <person name="Zhang H."/>
            <person name="Dai N."/>
            <person name="Sheng W."/>
            <person name="Hou X."/>
            <person name="Wei L."/>
        </authorList>
    </citation>
    <scope>NUCLEOTIDE SEQUENCE</scope>
    <source>
        <strain evidence="6">G01</strain>
        <tissue evidence="6">Leaf</tissue>
    </source>
</reference>
<gene>
    <name evidence="6" type="ORF">Sangu_0561700</name>
</gene>
<comment type="subcellular location">
    <subcellularLocation>
        <location evidence="1">Membrane</location>
        <topology evidence="1">Multi-pass membrane protein</topology>
    </subcellularLocation>
</comment>
<sequence length="114" mass="12954">MPTITSEIFGVKHMGTIYNTIAVANPLGSYILSVRVIGYIYDREESLEWGVVLATALIVSGCLSSYWRLSVLLGLWWHWRSWSRRGRNTLGLYVGRCWPLDGRGQLRNYASTSI</sequence>
<dbReference type="PANTHER" id="PTHR21576">
    <property type="entry name" value="UNCHARACTERIZED NODULIN-LIKE PROTEIN"/>
    <property type="match status" value="1"/>
</dbReference>
<evidence type="ECO:0000256" key="5">
    <source>
        <dbReference type="SAM" id="Phobius"/>
    </source>
</evidence>
<evidence type="ECO:0000313" key="6">
    <source>
        <dbReference type="EMBL" id="KAL0364641.1"/>
    </source>
</evidence>
<dbReference type="AlphaFoldDB" id="A0AAW2QA68"/>
<evidence type="ECO:0000256" key="2">
    <source>
        <dbReference type="ARBA" id="ARBA00022692"/>
    </source>
</evidence>
<protein>
    <submittedName>
        <fullName evidence="6">Uncharacterized protein</fullName>
    </submittedName>
</protein>
<evidence type="ECO:0000256" key="4">
    <source>
        <dbReference type="ARBA" id="ARBA00023136"/>
    </source>
</evidence>
<name>A0AAW2QA68_9LAMI</name>
<reference evidence="6" key="2">
    <citation type="journal article" date="2024" name="Plant">
        <title>Genomic evolution and insights into agronomic trait innovations of Sesamum species.</title>
        <authorList>
            <person name="Miao H."/>
            <person name="Wang L."/>
            <person name="Qu L."/>
            <person name="Liu H."/>
            <person name="Sun Y."/>
            <person name="Le M."/>
            <person name="Wang Q."/>
            <person name="Wei S."/>
            <person name="Zheng Y."/>
            <person name="Lin W."/>
            <person name="Duan Y."/>
            <person name="Cao H."/>
            <person name="Xiong S."/>
            <person name="Wang X."/>
            <person name="Wei L."/>
            <person name="Li C."/>
            <person name="Ma Q."/>
            <person name="Ju M."/>
            <person name="Zhao R."/>
            <person name="Li G."/>
            <person name="Mu C."/>
            <person name="Tian Q."/>
            <person name="Mei H."/>
            <person name="Zhang T."/>
            <person name="Gao T."/>
            <person name="Zhang H."/>
        </authorList>
    </citation>
    <scope>NUCLEOTIDE SEQUENCE</scope>
    <source>
        <strain evidence="6">G01</strain>
    </source>
</reference>
<organism evidence="6">
    <name type="scientific">Sesamum angustifolium</name>
    <dbReference type="NCBI Taxonomy" id="2727405"/>
    <lineage>
        <taxon>Eukaryota</taxon>
        <taxon>Viridiplantae</taxon>
        <taxon>Streptophyta</taxon>
        <taxon>Embryophyta</taxon>
        <taxon>Tracheophyta</taxon>
        <taxon>Spermatophyta</taxon>
        <taxon>Magnoliopsida</taxon>
        <taxon>eudicotyledons</taxon>
        <taxon>Gunneridae</taxon>
        <taxon>Pentapetalae</taxon>
        <taxon>asterids</taxon>
        <taxon>lamiids</taxon>
        <taxon>Lamiales</taxon>
        <taxon>Pedaliaceae</taxon>
        <taxon>Sesamum</taxon>
    </lineage>
</organism>
<comment type="caution">
    <text evidence="6">The sequence shown here is derived from an EMBL/GenBank/DDBJ whole genome shotgun (WGS) entry which is preliminary data.</text>
</comment>
<keyword evidence="4 5" id="KW-0472">Membrane</keyword>